<dbReference type="HOGENOM" id="CLU_146041_0_1_6"/>
<keyword evidence="1" id="KW-1133">Transmembrane helix</keyword>
<dbReference type="NCBIfam" id="NF033919">
    <property type="entry name" value="PA2779_fam"/>
    <property type="match status" value="1"/>
</dbReference>
<evidence type="ECO:0000313" key="3">
    <source>
        <dbReference type="EMBL" id="AHE98050.1"/>
    </source>
</evidence>
<sequence length="131" mass="14091">MKARMILKRVLGLLCAALLAGATVAAPLQASMVGTGSLIEQEQAQAEREQLLAMLEREDVQRQLQAMGVTEADAAVRIARMTDAEVRMLNERLAELPAGAGALGVLVFLFLVFVITDALGVTDIFPFVHSR</sequence>
<dbReference type="InterPro" id="IPR046735">
    <property type="entry name" value="PA2779-like"/>
</dbReference>
<feature type="chain" id="PRO_5004787107" description="PA2779 family protein" evidence="2">
    <location>
        <begin position="26"/>
        <end position="131"/>
    </location>
</feature>
<proteinExistence type="predicted"/>
<dbReference type="InterPro" id="IPR016924">
    <property type="entry name" value="UCP029543"/>
</dbReference>
<dbReference type="EMBL" id="CP007029">
    <property type="protein sequence ID" value="AHE98050.1"/>
    <property type="molecule type" value="Genomic_DNA"/>
</dbReference>
<dbReference type="Proteomes" id="UP000005289">
    <property type="component" value="Chromosome"/>
</dbReference>
<accession>W0DMC8</accession>
<keyword evidence="1" id="KW-0472">Membrane</keyword>
<name>W0DMC8_9GAMM</name>
<evidence type="ECO:0000256" key="2">
    <source>
        <dbReference type="SAM" id="SignalP"/>
    </source>
</evidence>
<evidence type="ECO:0008006" key="5">
    <source>
        <dbReference type="Google" id="ProtNLM"/>
    </source>
</evidence>
<keyword evidence="4" id="KW-1185">Reference proteome</keyword>
<organism evidence="3 4">
    <name type="scientific">Thioalkalivibrio paradoxus ARh 1</name>
    <dbReference type="NCBI Taxonomy" id="713585"/>
    <lineage>
        <taxon>Bacteria</taxon>
        <taxon>Pseudomonadati</taxon>
        <taxon>Pseudomonadota</taxon>
        <taxon>Gammaproteobacteria</taxon>
        <taxon>Chromatiales</taxon>
        <taxon>Ectothiorhodospiraceae</taxon>
        <taxon>Thioalkalivibrio</taxon>
    </lineage>
</organism>
<dbReference type="AlphaFoldDB" id="W0DMC8"/>
<keyword evidence="2" id="KW-0732">Signal</keyword>
<evidence type="ECO:0000313" key="4">
    <source>
        <dbReference type="Proteomes" id="UP000005289"/>
    </source>
</evidence>
<dbReference type="Pfam" id="PF20332">
    <property type="entry name" value="DUF6627"/>
    <property type="match status" value="1"/>
</dbReference>
<evidence type="ECO:0000256" key="1">
    <source>
        <dbReference type="SAM" id="Phobius"/>
    </source>
</evidence>
<dbReference type="STRING" id="713585.THITH_07035"/>
<dbReference type="KEGG" id="tti:THITH_07035"/>
<gene>
    <name evidence="3" type="ORF">THITH_07035</name>
</gene>
<feature type="signal peptide" evidence="2">
    <location>
        <begin position="1"/>
        <end position="25"/>
    </location>
</feature>
<reference evidence="3 4" key="1">
    <citation type="submission" date="2013-12" db="EMBL/GenBank/DDBJ databases">
        <authorList>
            <consortium name="DOE Joint Genome Institute"/>
            <person name="Muyzer G."/>
            <person name="Huntemann M."/>
            <person name="Han J."/>
            <person name="Chen A."/>
            <person name="Kyrpides N."/>
            <person name="Mavromatis K."/>
            <person name="Markowitz V."/>
            <person name="Palaniappan K."/>
            <person name="Ivanova N."/>
            <person name="Schaumberg A."/>
            <person name="Pati A."/>
            <person name="Liolios K."/>
            <person name="Nordberg H.P."/>
            <person name="Cantor M.N."/>
            <person name="Hua S.X."/>
            <person name="Woyke T."/>
        </authorList>
    </citation>
    <scope>NUCLEOTIDE SEQUENCE [LARGE SCALE GENOMIC DNA]</scope>
    <source>
        <strain evidence="3 4">ARh 1</strain>
    </source>
</reference>
<feature type="transmembrane region" description="Helical" evidence="1">
    <location>
        <begin position="98"/>
        <end position="121"/>
    </location>
</feature>
<protein>
    <recommendedName>
        <fullName evidence="5">PA2779 family protein</fullName>
    </recommendedName>
</protein>
<dbReference type="PIRSF" id="PIRSF029543">
    <property type="entry name" value="UCP029543"/>
    <property type="match status" value="1"/>
</dbReference>
<keyword evidence="1" id="KW-0812">Transmembrane</keyword>